<dbReference type="PANTHER" id="PTHR48102:SF7">
    <property type="entry name" value="ATP-DEPENDENT CLP PROTEASE ATP-BINDING SUBUNIT CLPX-LIKE, MITOCHONDRIAL"/>
    <property type="match status" value="1"/>
</dbReference>
<organism evidence="1">
    <name type="scientific">Thermosulfurimonas dismutans</name>
    <dbReference type="NCBI Taxonomy" id="999894"/>
    <lineage>
        <taxon>Bacteria</taxon>
        <taxon>Pseudomonadati</taxon>
        <taxon>Thermodesulfobacteriota</taxon>
        <taxon>Thermodesulfobacteria</taxon>
        <taxon>Thermodesulfobacteriales</taxon>
        <taxon>Thermodesulfobacteriaceae</taxon>
        <taxon>Thermosulfurimonas</taxon>
    </lineage>
</organism>
<dbReference type="PANTHER" id="PTHR48102">
    <property type="entry name" value="ATP-DEPENDENT CLP PROTEASE ATP-BINDING SUBUNIT CLPX-LIKE, MITOCHONDRIAL-RELATED"/>
    <property type="match status" value="1"/>
</dbReference>
<evidence type="ECO:0000313" key="1">
    <source>
        <dbReference type="EMBL" id="HFC97503.1"/>
    </source>
</evidence>
<dbReference type="Gene3D" id="3.40.50.300">
    <property type="entry name" value="P-loop containing nucleotide triphosphate hydrolases"/>
    <property type="match status" value="1"/>
</dbReference>
<dbReference type="Proteomes" id="UP000886043">
    <property type="component" value="Unassembled WGS sequence"/>
</dbReference>
<gene>
    <name evidence="1" type="ORF">ENJ40_03455</name>
</gene>
<dbReference type="GO" id="GO:0016887">
    <property type="term" value="F:ATP hydrolysis activity"/>
    <property type="evidence" value="ECO:0007669"/>
    <property type="project" value="TreeGrafter"/>
</dbReference>
<accession>A0A7C3GTN7</accession>
<dbReference type="InterPro" id="IPR027417">
    <property type="entry name" value="P-loop_NTPase"/>
</dbReference>
<proteinExistence type="predicted"/>
<comment type="caution">
    <text evidence="1">The sequence shown here is derived from an EMBL/GenBank/DDBJ whole genome shotgun (WGS) entry which is preliminary data.</text>
</comment>
<sequence length="105" mass="12230">MAVRFFPQQKTRWVEREKVSLIDFDLKPEDLEAYLDEYLVGQREAKGILATKICTHFHRVKYFLERGERFDEVGFVKNNIIIIGPTGEGKALMIELIARRSGVPF</sequence>
<dbReference type="InterPro" id="IPR050052">
    <property type="entry name" value="ATP-dep_Clp_protease_ClpX"/>
</dbReference>
<dbReference type="GO" id="GO:0005524">
    <property type="term" value="F:ATP binding"/>
    <property type="evidence" value="ECO:0007669"/>
    <property type="project" value="TreeGrafter"/>
</dbReference>
<dbReference type="AlphaFoldDB" id="A0A7C3GTN7"/>
<dbReference type="EMBL" id="DRMH01000037">
    <property type="protein sequence ID" value="HFC97503.1"/>
    <property type="molecule type" value="Genomic_DNA"/>
</dbReference>
<dbReference type="GO" id="GO:0009376">
    <property type="term" value="C:HslUV protease complex"/>
    <property type="evidence" value="ECO:0007669"/>
    <property type="project" value="TreeGrafter"/>
</dbReference>
<dbReference type="GO" id="GO:0051301">
    <property type="term" value="P:cell division"/>
    <property type="evidence" value="ECO:0007669"/>
    <property type="project" value="TreeGrafter"/>
</dbReference>
<dbReference type="GO" id="GO:0051603">
    <property type="term" value="P:proteolysis involved in protein catabolic process"/>
    <property type="evidence" value="ECO:0007669"/>
    <property type="project" value="TreeGrafter"/>
</dbReference>
<feature type="non-terminal residue" evidence="1">
    <location>
        <position position="105"/>
    </location>
</feature>
<name>A0A7C3GTN7_9BACT</name>
<reference evidence="1" key="1">
    <citation type="journal article" date="2020" name="mSystems">
        <title>Genome- and Community-Level Interaction Insights into Carbon Utilization and Element Cycling Functions of Hydrothermarchaeota in Hydrothermal Sediment.</title>
        <authorList>
            <person name="Zhou Z."/>
            <person name="Liu Y."/>
            <person name="Xu W."/>
            <person name="Pan J."/>
            <person name="Luo Z.H."/>
            <person name="Li M."/>
        </authorList>
    </citation>
    <scope>NUCLEOTIDE SEQUENCE [LARGE SCALE GENOMIC DNA]</scope>
    <source>
        <strain evidence="1">HyVt-483</strain>
    </source>
</reference>
<protein>
    <submittedName>
        <fullName evidence="1">ATPase</fullName>
    </submittedName>
</protein>
<dbReference type="SUPFAM" id="SSF52540">
    <property type="entry name" value="P-loop containing nucleoside triphosphate hydrolases"/>
    <property type="match status" value="1"/>
</dbReference>